<gene>
    <name evidence="7 9" type="primary">recO</name>
    <name evidence="9" type="ORF">FN960_10440</name>
</gene>
<dbReference type="Proteomes" id="UP000318521">
    <property type="component" value="Unassembled WGS sequence"/>
</dbReference>
<feature type="domain" description="DNA replication/recombination mediator RecO N-terminal" evidence="8">
    <location>
        <begin position="1"/>
        <end position="78"/>
    </location>
</feature>
<evidence type="ECO:0000313" key="9">
    <source>
        <dbReference type="EMBL" id="TSB46754.1"/>
    </source>
</evidence>
<name>A0A553ZZ90_9BACI</name>
<dbReference type="InterPro" id="IPR003717">
    <property type="entry name" value="RecO"/>
</dbReference>
<evidence type="ECO:0000256" key="1">
    <source>
        <dbReference type="ARBA" id="ARBA00007452"/>
    </source>
</evidence>
<dbReference type="GO" id="GO:0043590">
    <property type="term" value="C:bacterial nucleoid"/>
    <property type="evidence" value="ECO:0007669"/>
    <property type="project" value="TreeGrafter"/>
</dbReference>
<evidence type="ECO:0000259" key="8">
    <source>
        <dbReference type="Pfam" id="PF11967"/>
    </source>
</evidence>
<dbReference type="InterPro" id="IPR012340">
    <property type="entry name" value="NA-bd_OB-fold"/>
</dbReference>
<proteinExistence type="inferred from homology"/>
<dbReference type="PANTHER" id="PTHR33991">
    <property type="entry name" value="DNA REPAIR PROTEIN RECO"/>
    <property type="match status" value="1"/>
</dbReference>
<evidence type="ECO:0000256" key="6">
    <source>
        <dbReference type="ARBA" id="ARBA00033409"/>
    </source>
</evidence>
<dbReference type="Pfam" id="PF02565">
    <property type="entry name" value="RecO_C"/>
    <property type="match status" value="1"/>
</dbReference>
<keyword evidence="3 7" id="KW-0227">DNA damage</keyword>
<dbReference type="SUPFAM" id="SSF50249">
    <property type="entry name" value="Nucleic acid-binding proteins"/>
    <property type="match status" value="1"/>
</dbReference>
<dbReference type="GO" id="GO:0006302">
    <property type="term" value="P:double-strand break repair"/>
    <property type="evidence" value="ECO:0007669"/>
    <property type="project" value="TreeGrafter"/>
</dbReference>
<sequence length="254" mass="29365">MLERVEAIVIKTVDYGETNKIITFYTKERGKLAVMARGAKKPRSQFAAVSQPFIYGSYVIYKGSGLGTLNQGDPIKSFRKIREDLTYASYAMYMAELVDRLTEENKRYLWLFDWLYLCLLHMEEGADPEVLSRIFEVKMLEVAGISPQLDHCICCGSKEMPVAFSIRFAGFVCSRCLHKDEYAYPCSPQTVRLLKLFHDMNLHRLGNISLKKETKQQLKQIIRAYYDEYSGVTLKSRRFLDQLDRMTDGLNIDT</sequence>
<evidence type="ECO:0000256" key="7">
    <source>
        <dbReference type="HAMAP-Rule" id="MF_00201"/>
    </source>
</evidence>
<dbReference type="OrthoDB" id="9797083at2"/>
<evidence type="ECO:0000256" key="5">
    <source>
        <dbReference type="ARBA" id="ARBA00023204"/>
    </source>
</evidence>
<comment type="caution">
    <text evidence="9">The sequence shown here is derived from an EMBL/GenBank/DDBJ whole genome shotgun (WGS) entry which is preliminary data.</text>
</comment>
<keyword evidence="10" id="KW-1185">Reference proteome</keyword>
<dbReference type="NCBIfam" id="TIGR00613">
    <property type="entry name" value="reco"/>
    <property type="match status" value="1"/>
</dbReference>
<reference evidence="9 10" key="1">
    <citation type="submission" date="2019-07" db="EMBL/GenBank/DDBJ databases">
        <authorList>
            <person name="Park Y.J."/>
            <person name="Jeong S.E."/>
            <person name="Jung H.S."/>
        </authorList>
    </citation>
    <scope>NUCLEOTIDE SEQUENCE [LARGE SCALE GENOMIC DNA]</scope>
    <source>
        <strain evidence="10">P16(2019)</strain>
    </source>
</reference>
<dbReference type="InterPro" id="IPR042242">
    <property type="entry name" value="RecO_C"/>
</dbReference>
<dbReference type="Pfam" id="PF11967">
    <property type="entry name" value="RecO_N"/>
    <property type="match status" value="1"/>
</dbReference>
<organism evidence="9 10">
    <name type="scientific">Alkalicoccobacillus porphyridii</name>
    <dbReference type="NCBI Taxonomy" id="2597270"/>
    <lineage>
        <taxon>Bacteria</taxon>
        <taxon>Bacillati</taxon>
        <taxon>Bacillota</taxon>
        <taxon>Bacilli</taxon>
        <taxon>Bacillales</taxon>
        <taxon>Bacillaceae</taxon>
        <taxon>Alkalicoccobacillus</taxon>
    </lineage>
</organism>
<dbReference type="EMBL" id="VLXZ01000005">
    <property type="protein sequence ID" value="TSB46754.1"/>
    <property type="molecule type" value="Genomic_DNA"/>
</dbReference>
<comment type="similarity">
    <text evidence="1 7">Belongs to the RecO family.</text>
</comment>
<accession>A0A553ZZ90</accession>
<dbReference type="RefSeq" id="WP_143848648.1">
    <property type="nucleotide sequence ID" value="NZ_VLXZ01000005.1"/>
</dbReference>
<dbReference type="Gene3D" id="1.20.1440.120">
    <property type="entry name" value="Recombination protein O, C-terminal domain"/>
    <property type="match status" value="1"/>
</dbReference>
<dbReference type="InterPro" id="IPR037278">
    <property type="entry name" value="ARFGAP/RecO"/>
</dbReference>
<dbReference type="PANTHER" id="PTHR33991:SF1">
    <property type="entry name" value="DNA REPAIR PROTEIN RECO"/>
    <property type="match status" value="1"/>
</dbReference>
<keyword evidence="4 7" id="KW-0233">DNA recombination</keyword>
<dbReference type="InterPro" id="IPR022572">
    <property type="entry name" value="DNA_rep/recomb_RecO_N"/>
</dbReference>
<evidence type="ECO:0000313" key="10">
    <source>
        <dbReference type="Proteomes" id="UP000318521"/>
    </source>
</evidence>
<dbReference type="GO" id="GO:0006310">
    <property type="term" value="P:DNA recombination"/>
    <property type="evidence" value="ECO:0007669"/>
    <property type="project" value="UniProtKB-UniRule"/>
</dbReference>
<dbReference type="AlphaFoldDB" id="A0A553ZZ90"/>
<protein>
    <recommendedName>
        <fullName evidence="2 7">DNA repair protein RecO</fullName>
    </recommendedName>
    <alternativeName>
        <fullName evidence="6 7">Recombination protein O</fullName>
    </alternativeName>
</protein>
<dbReference type="HAMAP" id="MF_00201">
    <property type="entry name" value="RecO"/>
    <property type="match status" value="1"/>
</dbReference>
<comment type="function">
    <text evidence="7">Involved in DNA repair and RecF pathway recombination.</text>
</comment>
<keyword evidence="5 7" id="KW-0234">DNA repair</keyword>
<dbReference type="Gene3D" id="2.40.50.140">
    <property type="entry name" value="Nucleic acid-binding proteins"/>
    <property type="match status" value="1"/>
</dbReference>
<dbReference type="SUPFAM" id="SSF57863">
    <property type="entry name" value="ArfGap/RecO-like zinc finger"/>
    <property type="match status" value="1"/>
</dbReference>
<evidence type="ECO:0000256" key="4">
    <source>
        <dbReference type="ARBA" id="ARBA00023172"/>
    </source>
</evidence>
<evidence type="ECO:0000256" key="2">
    <source>
        <dbReference type="ARBA" id="ARBA00021310"/>
    </source>
</evidence>
<evidence type="ECO:0000256" key="3">
    <source>
        <dbReference type="ARBA" id="ARBA00022763"/>
    </source>
</evidence>